<comment type="similarity">
    <text evidence="4">Belongs to the HARBI1 family.</text>
</comment>
<evidence type="ECO:0000256" key="10">
    <source>
        <dbReference type="ARBA" id="ARBA00023242"/>
    </source>
</evidence>
<sequence>MALVLLAQRAHVRRRRRHPQERVFRARTQFLNFPEEVVLQRYRLHPALIRDLCHLLECDLQPSTGRSHALPVYVKVTAALDFYTSGTFQTSAGDAAGISQASMSRCVTQVTEAIVRRAHKFIQFPKGIIQRKAASCDFQTIHGFPGAVGAVGCTHVALKPPSDHESQYRNRWHYHSMHMQAVCDARGAMSHIVAEYPGSVSEEDILGQSSLGGMFQNQSEDEKVWLVGGRSYIQRPWLMTPIDDPQTPAELRYNSSHAAALSVVSKAFCNLKSRFRCLARHGGSLQYSPVKVSQIFTACCVLHNMALGFSTDIPVEEREEGSEREAGEEGNKESQQTRKQLIHRHFNER</sequence>
<evidence type="ECO:0000256" key="12">
    <source>
        <dbReference type="ARBA" id="ARBA00045850"/>
    </source>
</evidence>
<feature type="region of interest" description="Disordered" evidence="13">
    <location>
        <begin position="313"/>
        <end position="349"/>
    </location>
</feature>
<evidence type="ECO:0000256" key="9">
    <source>
        <dbReference type="ARBA" id="ARBA00022801"/>
    </source>
</evidence>
<gene>
    <name evidence="15" type="ORF">SPARVUS_LOCUS7475934</name>
</gene>
<dbReference type="InterPro" id="IPR027806">
    <property type="entry name" value="HARBI1_dom"/>
</dbReference>
<keyword evidence="8" id="KW-0479">Metal-binding</keyword>
<dbReference type="Pfam" id="PF13359">
    <property type="entry name" value="DDE_Tnp_4"/>
    <property type="match status" value="1"/>
</dbReference>
<dbReference type="InterPro" id="IPR026103">
    <property type="entry name" value="HARBI1_animal"/>
</dbReference>
<dbReference type="PANTHER" id="PTHR22930">
    <property type="match status" value="1"/>
</dbReference>
<proteinExistence type="inferred from homology"/>
<evidence type="ECO:0000256" key="2">
    <source>
        <dbReference type="ARBA" id="ARBA00004123"/>
    </source>
</evidence>
<evidence type="ECO:0000256" key="7">
    <source>
        <dbReference type="ARBA" id="ARBA00022722"/>
    </source>
</evidence>
<organism evidence="15 16">
    <name type="scientific">Staurois parvus</name>
    <dbReference type="NCBI Taxonomy" id="386267"/>
    <lineage>
        <taxon>Eukaryota</taxon>
        <taxon>Metazoa</taxon>
        <taxon>Chordata</taxon>
        <taxon>Craniata</taxon>
        <taxon>Vertebrata</taxon>
        <taxon>Euteleostomi</taxon>
        <taxon>Amphibia</taxon>
        <taxon>Batrachia</taxon>
        <taxon>Anura</taxon>
        <taxon>Neobatrachia</taxon>
        <taxon>Ranoidea</taxon>
        <taxon>Ranidae</taxon>
        <taxon>Staurois</taxon>
    </lineage>
</organism>
<keyword evidence="16" id="KW-1185">Reference proteome</keyword>
<evidence type="ECO:0000256" key="5">
    <source>
        <dbReference type="ARBA" id="ARBA00015519"/>
    </source>
</evidence>
<evidence type="ECO:0000256" key="4">
    <source>
        <dbReference type="ARBA" id="ARBA00006958"/>
    </source>
</evidence>
<keyword evidence="6" id="KW-0963">Cytoplasm</keyword>
<evidence type="ECO:0000313" key="16">
    <source>
        <dbReference type="Proteomes" id="UP001162483"/>
    </source>
</evidence>
<feature type="compositionally biased region" description="Basic residues" evidence="13">
    <location>
        <begin position="340"/>
        <end position="349"/>
    </location>
</feature>
<evidence type="ECO:0000256" key="8">
    <source>
        <dbReference type="ARBA" id="ARBA00022723"/>
    </source>
</evidence>
<dbReference type="PRINTS" id="PR02086">
    <property type="entry name" value="PUTNUCHARBI1"/>
</dbReference>
<dbReference type="EMBL" id="CATNWA010014510">
    <property type="protein sequence ID" value="CAI9572627.1"/>
    <property type="molecule type" value="Genomic_DNA"/>
</dbReference>
<protein>
    <recommendedName>
        <fullName evidence="5">Putative nuclease HARBI1</fullName>
    </recommendedName>
    <alternativeName>
        <fullName evidence="11">Harbinger transposase-derived nuclease</fullName>
    </alternativeName>
</protein>
<reference evidence="15" key="1">
    <citation type="submission" date="2023-05" db="EMBL/GenBank/DDBJ databases">
        <authorList>
            <person name="Stuckert A."/>
        </authorList>
    </citation>
    <scope>NUCLEOTIDE SEQUENCE</scope>
</reference>
<comment type="function">
    <text evidence="12">Transposase-derived protein that may have nuclease activity. Does not have transposase activity.</text>
</comment>
<evidence type="ECO:0000313" key="15">
    <source>
        <dbReference type="EMBL" id="CAI9572627.1"/>
    </source>
</evidence>
<feature type="compositionally biased region" description="Basic and acidic residues" evidence="13">
    <location>
        <begin position="321"/>
        <end position="336"/>
    </location>
</feature>
<dbReference type="InterPro" id="IPR045249">
    <property type="entry name" value="HARBI1-like"/>
</dbReference>
<evidence type="ECO:0000256" key="3">
    <source>
        <dbReference type="ARBA" id="ARBA00004496"/>
    </source>
</evidence>
<evidence type="ECO:0000259" key="14">
    <source>
        <dbReference type="Pfam" id="PF13359"/>
    </source>
</evidence>
<feature type="domain" description="DDE Tnp4" evidence="14">
    <location>
        <begin position="151"/>
        <end position="304"/>
    </location>
</feature>
<evidence type="ECO:0000256" key="1">
    <source>
        <dbReference type="ARBA" id="ARBA00001968"/>
    </source>
</evidence>
<comment type="subcellular location">
    <subcellularLocation>
        <location evidence="3">Cytoplasm</location>
    </subcellularLocation>
    <subcellularLocation>
        <location evidence="2">Nucleus</location>
    </subcellularLocation>
</comment>
<evidence type="ECO:0000256" key="13">
    <source>
        <dbReference type="SAM" id="MobiDB-lite"/>
    </source>
</evidence>
<dbReference type="Proteomes" id="UP001162483">
    <property type="component" value="Unassembled WGS sequence"/>
</dbReference>
<keyword evidence="7" id="KW-0540">Nuclease</keyword>
<dbReference type="PANTHER" id="PTHR22930:SF275">
    <property type="entry name" value="NUCLEASE HARBI1-RELATED"/>
    <property type="match status" value="1"/>
</dbReference>
<keyword evidence="9" id="KW-0378">Hydrolase</keyword>
<comment type="cofactor">
    <cofactor evidence="1">
        <name>a divalent metal cation</name>
        <dbReference type="ChEBI" id="CHEBI:60240"/>
    </cofactor>
</comment>
<name>A0ABN9DN48_9NEOB</name>
<comment type="caution">
    <text evidence="15">The sequence shown here is derived from an EMBL/GenBank/DDBJ whole genome shotgun (WGS) entry which is preliminary data.</text>
</comment>
<keyword evidence="10" id="KW-0539">Nucleus</keyword>
<accession>A0ABN9DN48</accession>
<evidence type="ECO:0000256" key="11">
    <source>
        <dbReference type="ARBA" id="ARBA00030126"/>
    </source>
</evidence>
<evidence type="ECO:0000256" key="6">
    <source>
        <dbReference type="ARBA" id="ARBA00022490"/>
    </source>
</evidence>